<gene>
    <name evidence="6 8" type="primary">nusB</name>
    <name evidence="8" type="ORF">DW099_07435</name>
</gene>
<proteinExistence type="inferred from homology"/>
<evidence type="ECO:0000256" key="6">
    <source>
        <dbReference type="HAMAP-Rule" id="MF_00073"/>
    </source>
</evidence>
<dbReference type="PANTHER" id="PTHR11078:SF3">
    <property type="entry name" value="ANTITERMINATION NUSB DOMAIN-CONTAINING PROTEIN"/>
    <property type="match status" value="1"/>
</dbReference>
<evidence type="ECO:0000256" key="3">
    <source>
        <dbReference type="ARBA" id="ARBA00022884"/>
    </source>
</evidence>
<comment type="similarity">
    <text evidence="1 6">Belongs to the NusB family.</text>
</comment>
<dbReference type="Pfam" id="PF01029">
    <property type="entry name" value="NusB"/>
    <property type="match status" value="1"/>
</dbReference>
<dbReference type="GO" id="GO:0005829">
    <property type="term" value="C:cytosol"/>
    <property type="evidence" value="ECO:0007669"/>
    <property type="project" value="TreeGrafter"/>
</dbReference>
<comment type="caution">
    <text evidence="8">The sequence shown here is derived from an EMBL/GenBank/DDBJ whole genome shotgun (WGS) entry which is preliminary data.</text>
</comment>
<dbReference type="EMBL" id="QRMS01000002">
    <property type="protein sequence ID" value="RHJ88239.1"/>
    <property type="molecule type" value="Genomic_DNA"/>
</dbReference>
<dbReference type="OrthoDB" id="9811381at2"/>
<dbReference type="Gene3D" id="1.10.940.10">
    <property type="entry name" value="NusB-like"/>
    <property type="match status" value="1"/>
</dbReference>
<protein>
    <recommendedName>
        <fullName evidence="6">Transcription antitermination protein NusB</fullName>
    </recommendedName>
    <alternativeName>
        <fullName evidence="6">Antitermination factor NusB</fullName>
    </alternativeName>
</protein>
<evidence type="ECO:0000256" key="5">
    <source>
        <dbReference type="ARBA" id="ARBA00023163"/>
    </source>
</evidence>
<dbReference type="InterPro" id="IPR011605">
    <property type="entry name" value="NusB_fam"/>
</dbReference>
<name>A0A415E3S1_9FIRM</name>
<dbReference type="InterPro" id="IPR006027">
    <property type="entry name" value="NusB_RsmB_TIM44"/>
</dbReference>
<dbReference type="GO" id="GO:0031564">
    <property type="term" value="P:transcription antitermination"/>
    <property type="evidence" value="ECO:0007669"/>
    <property type="project" value="UniProtKB-KW"/>
</dbReference>
<accession>A0A415E3S1</accession>
<dbReference type="GeneID" id="83006111"/>
<keyword evidence="2 6" id="KW-0889">Transcription antitermination</keyword>
<dbReference type="GO" id="GO:0003723">
    <property type="term" value="F:RNA binding"/>
    <property type="evidence" value="ECO:0007669"/>
    <property type="project" value="UniProtKB-UniRule"/>
</dbReference>
<evidence type="ECO:0000256" key="1">
    <source>
        <dbReference type="ARBA" id="ARBA00005952"/>
    </source>
</evidence>
<dbReference type="Proteomes" id="UP000284841">
    <property type="component" value="Unassembled WGS sequence"/>
</dbReference>
<keyword evidence="5 6" id="KW-0804">Transcription</keyword>
<feature type="domain" description="NusB/RsmB/TIM44" evidence="7">
    <location>
        <begin position="5"/>
        <end position="128"/>
    </location>
</feature>
<dbReference type="RefSeq" id="WP_067541901.1">
    <property type="nucleotide sequence ID" value="NZ_AP025567.1"/>
</dbReference>
<comment type="function">
    <text evidence="6">Involved in transcription antitermination. Required for transcription of ribosomal RNA (rRNA) genes. Binds specifically to the boxA antiterminator sequence of the ribosomal RNA (rrn) operons.</text>
</comment>
<evidence type="ECO:0000313" key="8">
    <source>
        <dbReference type="EMBL" id="RHJ88239.1"/>
    </source>
</evidence>
<evidence type="ECO:0000259" key="7">
    <source>
        <dbReference type="Pfam" id="PF01029"/>
    </source>
</evidence>
<evidence type="ECO:0000313" key="9">
    <source>
        <dbReference type="Proteomes" id="UP000284841"/>
    </source>
</evidence>
<dbReference type="SUPFAM" id="SSF48013">
    <property type="entry name" value="NusB-like"/>
    <property type="match status" value="1"/>
</dbReference>
<organism evidence="8 9">
    <name type="scientific">Emergencia timonensis</name>
    <dbReference type="NCBI Taxonomy" id="1776384"/>
    <lineage>
        <taxon>Bacteria</taxon>
        <taxon>Bacillati</taxon>
        <taxon>Bacillota</taxon>
        <taxon>Clostridia</taxon>
        <taxon>Peptostreptococcales</taxon>
        <taxon>Anaerovoracaceae</taxon>
        <taxon>Emergencia</taxon>
    </lineage>
</organism>
<keyword evidence="4 6" id="KW-0805">Transcription regulation</keyword>
<keyword evidence="3 6" id="KW-0694">RNA-binding</keyword>
<keyword evidence="9" id="KW-1185">Reference proteome</keyword>
<dbReference type="NCBIfam" id="TIGR01951">
    <property type="entry name" value="nusB"/>
    <property type="match status" value="1"/>
</dbReference>
<evidence type="ECO:0000256" key="2">
    <source>
        <dbReference type="ARBA" id="ARBA00022814"/>
    </source>
</evidence>
<dbReference type="AlphaFoldDB" id="A0A415E3S1"/>
<reference evidence="8 9" key="1">
    <citation type="submission" date="2018-08" db="EMBL/GenBank/DDBJ databases">
        <title>A genome reference for cultivated species of the human gut microbiota.</title>
        <authorList>
            <person name="Zou Y."/>
            <person name="Xue W."/>
            <person name="Luo G."/>
        </authorList>
    </citation>
    <scope>NUCLEOTIDE SEQUENCE [LARGE SCALE GENOMIC DNA]</scope>
    <source>
        <strain evidence="8 9">AM07-24</strain>
    </source>
</reference>
<dbReference type="STRING" id="1776384.GCA_900086585_03824"/>
<dbReference type="GO" id="GO:0006353">
    <property type="term" value="P:DNA-templated transcription termination"/>
    <property type="evidence" value="ECO:0007669"/>
    <property type="project" value="UniProtKB-UniRule"/>
</dbReference>
<dbReference type="HAMAP" id="MF_00073">
    <property type="entry name" value="NusB"/>
    <property type="match status" value="1"/>
</dbReference>
<dbReference type="PANTHER" id="PTHR11078">
    <property type="entry name" value="N UTILIZATION SUBSTANCE PROTEIN B-RELATED"/>
    <property type="match status" value="1"/>
</dbReference>
<evidence type="ECO:0000256" key="4">
    <source>
        <dbReference type="ARBA" id="ARBA00023015"/>
    </source>
</evidence>
<dbReference type="InterPro" id="IPR035926">
    <property type="entry name" value="NusB-like_sf"/>
</dbReference>
<sequence length="136" mass="15590">MTRTDAREFMMQVFFQMEACGDFDVNNRATYFKDNNFKAQKEYCHELYSLVCNKKEEIDQEIDKYSKNWKASRMPKTDLAIIRLAACEILYLENIPDAVSINEAVDLAKTYGTEDSAKYVNAILGKIAAKSSDADE</sequence>